<protein>
    <submittedName>
        <fullName evidence="1">Uncharacterized protein</fullName>
    </submittedName>
</protein>
<proteinExistence type="predicted"/>
<dbReference type="AlphaFoldDB" id="A0A5K3FF68"/>
<organism evidence="1">
    <name type="scientific">Mesocestoides corti</name>
    <name type="common">Flatworm</name>
    <dbReference type="NCBI Taxonomy" id="53468"/>
    <lineage>
        <taxon>Eukaryota</taxon>
        <taxon>Metazoa</taxon>
        <taxon>Spiralia</taxon>
        <taxon>Lophotrochozoa</taxon>
        <taxon>Platyhelminthes</taxon>
        <taxon>Cestoda</taxon>
        <taxon>Eucestoda</taxon>
        <taxon>Cyclophyllidea</taxon>
        <taxon>Mesocestoididae</taxon>
        <taxon>Mesocestoides</taxon>
    </lineage>
</organism>
<dbReference type="WBParaSite" id="MCU_007846-RA">
    <property type="protein sequence ID" value="MCU_007846-RA"/>
    <property type="gene ID" value="MCU_007846"/>
</dbReference>
<sequence>MMSLSCKSTRAKSLVSYSHGPLSCQMWGAGSVELDILSTLEINNGAVDQASSEPSQKVRTASLLRGRQCGDVCCRRHIGPRWLQPILCLSAFQWYATKISS</sequence>
<accession>A0A5K3FF68</accession>
<reference evidence="1" key="1">
    <citation type="submission" date="2019-11" db="UniProtKB">
        <authorList>
            <consortium name="WormBaseParasite"/>
        </authorList>
    </citation>
    <scope>IDENTIFICATION</scope>
</reference>
<name>A0A5K3FF68_MESCO</name>
<evidence type="ECO:0000313" key="1">
    <source>
        <dbReference type="WBParaSite" id="MCU_007846-RA"/>
    </source>
</evidence>